<evidence type="ECO:0000256" key="1">
    <source>
        <dbReference type="ARBA" id="ARBA00004613"/>
    </source>
</evidence>
<evidence type="ECO:0000256" key="2">
    <source>
        <dbReference type="ARBA" id="ARBA00005964"/>
    </source>
</evidence>
<evidence type="ECO:0000313" key="10">
    <source>
        <dbReference type="EnsemblMetazoa" id="GAUT025925-PA"/>
    </source>
</evidence>
<dbReference type="InterPro" id="IPR019819">
    <property type="entry name" value="Carboxylesterase_B_CS"/>
</dbReference>
<dbReference type="InterPro" id="IPR002018">
    <property type="entry name" value="CarbesteraseB"/>
</dbReference>
<dbReference type="EC" id="3.1.1.-" evidence="8"/>
<dbReference type="AlphaFoldDB" id="A0A1A9V4T0"/>
<dbReference type="VEuPathDB" id="VectorBase:GAUT025925"/>
<evidence type="ECO:0000256" key="4">
    <source>
        <dbReference type="ARBA" id="ARBA00022525"/>
    </source>
</evidence>
<feature type="domain" description="Carboxylesterase type B" evidence="9">
    <location>
        <begin position="34"/>
        <end position="525"/>
    </location>
</feature>
<name>A0A1A9V4T0_GLOAU</name>
<comment type="subcellular location">
    <subcellularLocation>
        <location evidence="1">Secreted</location>
    </subcellularLocation>
</comment>
<reference evidence="10" key="1">
    <citation type="submission" date="2020-05" db="UniProtKB">
        <authorList>
            <consortium name="EnsemblMetazoa"/>
        </authorList>
    </citation>
    <scope>IDENTIFICATION</scope>
    <source>
        <strain evidence="10">TTRI</strain>
    </source>
</reference>
<dbReference type="InterPro" id="IPR019826">
    <property type="entry name" value="Carboxylesterase_B_AS"/>
</dbReference>
<keyword evidence="8" id="KW-0732">Signal</keyword>
<proteinExistence type="inferred from homology"/>
<keyword evidence="7" id="KW-0325">Glycoprotein</keyword>
<dbReference type="GO" id="GO:0005576">
    <property type="term" value="C:extracellular region"/>
    <property type="evidence" value="ECO:0007669"/>
    <property type="project" value="UniProtKB-SubCell"/>
</dbReference>
<dbReference type="ESTHER" id="glomm-u3kw52">
    <property type="family name" value="Juvenile_hormone_esterase"/>
</dbReference>
<keyword evidence="4" id="KW-0964">Secreted</keyword>
<evidence type="ECO:0000313" key="11">
    <source>
        <dbReference type="Proteomes" id="UP000078200"/>
    </source>
</evidence>
<keyword evidence="3" id="KW-0719">Serine esterase</keyword>
<evidence type="ECO:0000256" key="6">
    <source>
        <dbReference type="ARBA" id="ARBA00023157"/>
    </source>
</evidence>
<dbReference type="Gene3D" id="3.40.50.1820">
    <property type="entry name" value="alpha/beta hydrolase"/>
    <property type="match status" value="1"/>
</dbReference>
<evidence type="ECO:0000259" key="9">
    <source>
        <dbReference type="Pfam" id="PF00135"/>
    </source>
</evidence>
<organism evidence="10 11">
    <name type="scientific">Glossina austeni</name>
    <name type="common">Savannah tsetse fly</name>
    <dbReference type="NCBI Taxonomy" id="7395"/>
    <lineage>
        <taxon>Eukaryota</taxon>
        <taxon>Metazoa</taxon>
        <taxon>Ecdysozoa</taxon>
        <taxon>Arthropoda</taxon>
        <taxon>Hexapoda</taxon>
        <taxon>Insecta</taxon>
        <taxon>Pterygota</taxon>
        <taxon>Neoptera</taxon>
        <taxon>Endopterygota</taxon>
        <taxon>Diptera</taxon>
        <taxon>Brachycera</taxon>
        <taxon>Muscomorpha</taxon>
        <taxon>Hippoboscoidea</taxon>
        <taxon>Glossinidae</taxon>
        <taxon>Glossina</taxon>
    </lineage>
</organism>
<accession>A0A1A9V4T0</accession>
<comment type="similarity">
    <text evidence="2 8">Belongs to the type-B carboxylesterase/lipase family.</text>
</comment>
<dbReference type="STRING" id="7395.A0A1A9V4T0"/>
<evidence type="ECO:0000256" key="8">
    <source>
        <dbReference type="RuleBase" id="RU361235"/>
    </source>
</evidence>
<keyword evidence="11" id="KW-1185">Reference proteome</keyword>
<dbReference type="PANTHER" id="PTHR43142:SF1">
    <property type="entry name" value="CARBOXYLIC ESTER HYDROLASE"/>
    <property type="match status" value="1"/>
</dbReference>
<dbReference type="GO" id="GO:0052689">
    <property type="term" value="F:carboxylic ester hydrolase activity"/>
    <property type="evidence" value="ECO:0007669"/>
    <property type="project" value="UniProtKB-KW"/>
</dbReference>
<dbReference type="PROSITE" id="PS00941">
    <property type="entry name" value="CARBOXYLESTERASE_B_2"/>
    <property type="match status" value="1"/>
</dbReference>
<keyword evidence="6" id="KW-1015">Disulfide bond</keyword>
<dbReference type="SUPFAM" id="SSF53474">
    <property type="entry name" value="alpha/beta-Hydrolases"/>
    <property type="match status" value="1"/>
</dbReference>
<feature type="chain" id="PRO_5008445859" description="Carboxylic ester hydrolase" evidence="8">
    <location>
        <begin position="20"/>
        <end position="580"/>
    </location>
</feature>
<protein>
    <recommendedName>
        <fullName evidence="8">Carboxylic ester hydrolase</fullName>
        <ecNumber evidence="8">3.1.1.-</ecNumber>
    </recommendedName>
</protein>
<dbReference type="EnsemblMetazoa" id="GAUT025925-RA">
    <property type="protein sequence ID" value="GAUT025925-PA"/>
    <property type="gene ID" value="GAUT025925"/>
</dbReference>
<dbReference type="InterPro" id="IPR029058">
    <property type="entry name" value="AB_hydrolase_fold"/>
</dbReference>
<dbReference type="PROSITE" id="PS00122">
    <property type="entry name" value="CARBOXYLESTERASE_B_1"/>
    <property type="match status" value="1"/>
</dbReference>
<feature type="signal peptide" evidence="8">
    <location>
        <begin position="1"/>
        <end position="19"/>
    </location>
</feature>
<dbReference type="PANTHER" id="PTHR43142">
    <property type="entry name" value="CARBOXYLIC ESTER HYDROLASE"/>
    <property type="match status" value="1"/>
</dbReference>
<evidence type="ECO:0000256" key="3">
    <source>
        <dbReference type="ARBA" id="ARBA00022487"/>
    </source>
</evidence>
<keyword evidence="5 8" id="KW-0378">Hydrolase</keyword>
<dbReference type="Pfam" id="PF00135">
    <property type="entry name" value="COesterase"/>
    <property type="match status" value="1"/>
</dbReference>
<dbReference type="Proteomes" id="UP000078200">
    <property type="component" value="Unassembled WGS sequence"/>
</dbReference>
<evidence type="ECO:0000256" key="5">
    <source>
        <dbReference type="ARBA" id="ARBA00022801"/>
    </source>
</evidence>
<evidence type="ECO:0000256" key="7">
    <source>
        <dbReference type="ARBA" id="ARBA00023180"/>
    </source>
</evidence>
<sequence length="580" mass="65426">MSRLHGLLTLITLIPWVSCLLTEECESPGQVPKVCTAHAGCMIGTHMKGYQIEKFEAFLGIPFALPPLGELRFSNPKTFPAWTGILNATAAKDDCVQKNYILPEPIITGSEDCLYLNVYRPMQRSCDKLPVMVYIYGGGWFSGSPNSLVTGPEYFMDSQEVILVTFGYRLGALGFLSTNDVNMPGNFGLKDQLLALKWVQKNIADFGGNPKLVTLFGQSAGAISTHMHMLSKQSEGLFQAIIAMSGTANMPFTITDNPLEQARKTASLCNISNAYELSTTKLVKALRNVSVETLLNAGDGLKFWHVHHLVNYRPVIESSKWPEAFLTQHPKFILNKGKYKPVPVLLGSVPNEGGIAVVPIMENEALKNSFNKNFTPLMETFLEFPKHFSRSKLDESMSLIIDEYFQGQTQLNEKTNQGFIELVSERGFHHPLYETIKAYVETIDTVKYPLYLYKFNYSGLHTYATIFKGANTNRNYGVVHCDDLIYLFRSPLLFPDIDKNSIDAEVIKTMVGNFVYFAKYRKPMNMANFEICNIKTFNRRPETICDYQHFTSAAPGSFVVKTDNQFNIKRMKLWEHILDE</sequence>